<reference evidence="9" key="1">
    <citation type="journal article" date="2019" name="Int. J. Syst. Evol. Microbiol.">
        <title>The Global Catalogue of Microorganisms (GCM) 10K type strain sequencing project: providing services to taxonomists for standard genome sequencing and annotation.</title>
        <authorList>
            <consortium name="The Broad Institute Genomics Platform"/>
            <consortium name="The Broad Institute Genome Sequencing Center for Infectious Disease"/>
            <person name="Wu L."/>
            <person name="Ma J."/>
        </authorList>
    </citation>
    <scope>NUCLEOTIDE SEQUENCE [LARGE SCALE GENOMIC DNA]</scope>
    <source>
        <strain evidence="9">JCM 18298</strain>
    </source>
</reference>
<feature type="site" description="Moves into active site upon enzyme activation, plays a role in electron transfer" evidence="3">
    <location>
        <position position="464"/>
    </location>
</feature>
<dbReference type="SUPFAM" id="SSF52518">
    <property type="entry name" value="Thiamin diphosphate-binding fold (THDP-binding)"/>
    <property type="match status" value="2"/>
</dbReference>
<sequence length="573" mass="61981">MSTVAELIADTLIASGVRRVYGLPGDSLNGFTDALRTREELAWIHVRHEEAAAFAASAEAGLTGELAVCAGSCGPGNLHLINGLYDAHRSRVPVLVLAAQIPSAEIGSNYFQETRPRELFGGCSVYAEDVSHPDQMPRLLRIAMREAISKRGVAVLVVPGDIGMAKIDAEPERITYAGADVVPVAEEITAAAKALNAGSKVTILAGAGCRNAHDELIELAGVLQAPVVHTIRSKEYVAYDNPYDVGLTGLLGFSSGYRAMEHCDTLLMLGTDFPYQQFFPENATVVQVDLRGSQLGRRTKVHVGLVGGVRETIRELLPQLRRDRPSKHLDSMTKHYARTRKDLDELAKPSRRENAVHPQYLTRLLDEAADDDAVFIPDVGSPVVWAARYLTMNGHRRLLGSFSHGSMANALPQSIGVQTADPRRQVIALAGDGGLTMLMGELVTLIQMRLPVKVVVFNNSSLNFVELEMKAAGIVTFATDLHNPDFAKVGDALGIKGWHVDRSKDLPKAVKGFLAHNGPAILDVVTERQELSIPPAVSAEQAKGFALFAVRTVLSGRGTELIDLAKTNMRQIF</sequence>
<feature type="domain" description="Thiamine pyrophosphate enzyme N-terminal TPP-binding" evidence="7">
    <location>
        <begin position="3"/>
        <end position="113"/>
    </location>
</feature>
<dbReference type="Pfam" id="PF02776">
    <property type="entry name" value="TPP_enzyme_N"/>
    <property type="match status" value="1"/>
</dbReference>
<feature type="binding site" evidence="3">
    <location>
        <begin position="271"/>
        <end position="275"/>
    </location>
    <ligand>
        <name>FAD</name>
        <dbReference type="ChEBI" id="CHEBI:57692"/>
    </ligand>
</feature>
<evidence type="ECO:0000313" key="8">
    <source>
        <dbReference type="EMBL" id="GAA5063675.1"/>
    </source>
</evidence>
<feature type="domain" description="Thiamine pyrophosphate enzyme central" evidence="5">
    <location>
        <begin position="188"/>
        <end position="316"/>
    </location>
</feature>
<dbReference type="SUPFAM" id="SSF52467">
    <property type="entry name" value="DHS-like NAD/FAD-binding domain"/>
    <property type="match status" value="1"/>
</dbReference>
<evidence type="ECO:0000256" key="4">
    <source>
        <dbReference type="RuleBase" id="RU362132"/>
    </source>
</evidence>
<feature type="domain" description="Thiamine pyrophosphate enzyme TPP-binding" evidence="6">
    <location>
        <begin position="378"/>
        <end position="524"/>
    </location>
</feature>
<dbReference type="InterPro" id="IPR029061">
    <property type="entry name" value="THDP-binding"/>
</dbReference>
<dbReference type="InterPro" id="IPR012000">
    <property type="entry name" value="Thiamin_PyroP_enz_cen_dom"/>
</dbReference>
<keyword evidence="3 8" id="KW-0830">Ubiquinone</keyword>
<dbReference type="PANTHER" id="PTHR42981">
    <property type="entry name" value="PYRUVATE DEHYDROGENASE [UBIQUINONE]"/>
    <property type="match status" value="1"/>
</dbReference>
<keyword evidence="2 3" id="KW-0786">Thiamine pyrophosphate</keyword>
<dbReference type="InterPro" id="IPR012001">
    <property type="entry name" value="Thiamin_PyroP_enz_TPP-bd_dom"/>
</dbReference>
<evidence type="ECO:0000256" key="2">
    <source>
        <dbReference type="ARBA" id="ARBA00023052"/>
    </source>
</evidence>
<keyword evidence="3" id="KW-0274">FAD</keyword>
<dbReference type="InterPro" id="IPR044261">
    <property type="entry name" value="Pyruvate_dehydrogenase"/>
</dbReference>
<dbReference type="CDD" id="cd07039">
    <property type="entry name" value="TPP_PYR_POX"/>
    <property type="match status" value="1"/>
</dbReference>
<evidence type="ECO:0000259" key="6">
    <source>
        <dbReference type="Pfam" id="PF02775"/>
    </source>
</evidence>
<dbReference type="Gene3D" id="3.40.50.1220">
    <property type="entry name" value="TPP-binding domain"/>
    <property type="match status" value="1"/>
</dbReference>
<evidence type="ECO:0000256" key="3">
    <source>
        <dbReference type="HAMAP-Rule" id="MF_00850"/>
    </source>
</evidence>
<comment type="similarity">
    <text evidence="1 3 4">Belongs to the TPP enzyme family.</text>
</comment>
<feature type="binding site" evidence="3">
    <location>
        <position position="432"/>
    </location>
    <ligand>
        <name>Mg(2+)</name>
        <dbReference type="ChEBI" id="CHEBI:18420"/>
    </ligand>
</feature>
<gene>
    <name evidence="3 8" type="primary">poxB</name>
    <name evidence="8" type="ORF">GCM10023318_48710</name>
</gene>
<dbReference type="EC" id="1.2.5.1" evidence="3"/>
<comment type="caution">
    <text evidence="3">Lacks conserved residue(s) required for the propagation of feature annotation.</text>
</comment>
<dbReference type="CDD" id="cd02014">
    <property type="entry name" value="TPP_POX"/>
    <property type="match status" value="1"/>
</dbReference>
<keyword evidence="9" id="KW-1185">Reference proteome</keyword>
<comment type="activity regulation">
    <text evidence="3">The C-terminus inhibits activity; it has to move for the enzyme to be active. Activated by lipid-binding, which occurs via the C-terminus.</text>
</comment>
<dbReference type="PANTHER" id="PTHR42981:SF2">
    <property type="entry name" value="PYRUVATE DEHYDROGENASE [UBIQUINONE]"/>
    <property type="match status" value="1"/>
</dbReference>
<feature type="binding site" evidence="3">
    <location>
        <begin position="459"/>
        <end position="465"/>
    </location>
    <ligand>
        <name>thiamine diphosphate</name>
        <dbReference type="ChEBI" id="CHEBI:58937"/>
    </ligand>
</feature>
<feature type="region of interest" description="Membrane-binding domain" evidence="3">
    <location>
        <begin position="530"/>
        <end position="571"/>
    </location>
</feature>
<comment type="cofactor">
    <cofactor evidence="3">
        <name>FAD</name>
        <dbReference type="ChEBI" id="CHEBI:57692"/>
    </cofactor>
    <text evidence="3">Binds 1 FAD per subunit.</text>
</comment>
<dbReference type="InterPro" id="IPR029035">
    <property type="entry name" value="DHS-like_NAD/FAD-binding_dom"/>
</dbReference>
<keyword evidence="3" id="KW-0285">Flavoprotein</keyword>
<name>A0ABP9KTB9_9NOCA</name>
<feature type="binding site" evidence="3">
    <location>
        <position position="289"/>
    </location>
    <ligand>
        <name>FAD</name>
        <dbReference type="ChEBI" id="CHEBI:57692"/>
    </ligand>
</feature>
<accession>A0ABP9KTB9</accession>
<keyword evidence="3 8" id="KW-0670">Pyruvate</keyword>
<proteinExistence type="inferred from homology"/>
<keyword evidence="3" id="KW-0547">Nucleotide-binding</keyword>
<dbReference type="Proteomes" id="UP001500603">
    <property type="component" value="Unassembled WGS sequence"/>
</dbReference>
<comment type="domain">
    <text evidence="3">Has 4 domains; the Pyr domain which binds the pyrimidine moiety of the thiamine pyrophosphate cofactor, the FAD-binding domain, the PP-binding domain which binds the pyrophosphate portion of thiamine pyrophosphate and the C-terminal membrane binding region. The C-terminus is held closely against the rest of the protein and covers the active site; during activation it unfolds from the rest of the protein and forms an amphipathic helix upon membrane binding, exposing the active site.</text>
</comment>
<dbReference type="InterPro" id="IPR047210">
    <property type="entry name" value="TPP_PYR_POXB-like"/>
</dbReference>
<dbReference type="Pfam" id="PF02775">
    <property type="entry name" value="TPP_enzyme_C"/>
    <property type="match status" value="1"/>
</dbReference>
<evidence type="ECO:0000259" key="5">
    <source>
        <dbReference type="Pfam" id="PF00205"/>
    </source>
</evidence>
<feature type="binding site" evidence="3">
    <location>
        <begin position="405"/>
        <end position="407"/>
    </location>
    <ligand>
        <name>thiamine diphosphate</name>
        <dbReference type="ChEBI" id="CHEBI:58937"/>
    </ligand>
</feature>
<evidence type="ECO:0000256" key="1">
    <source>
        <dbReference type="ARBA" id="ARBA00007812"/>
    </source>
</evidence>
<keyword evidence="3" id="KW-0479">Metal-binding</keyword>
<keyword evidence="3" id="KW-0446">Lipid-binding</keyword>
<evidence type="ECO:0000259" key="7">
    <source>
        <dbReference type="Pfam" id="PF02776"/>
    </source>
</evidence>
<comment type="caution">
    <text evidence="8">The sequence shown here is derived from an EMBL/GenBank/DDBJ whole genome shotgun (WGS) entry which is preliminary data.</text>
</comment>
<feature type="binding site" evidence="3">
    <location>
        <begin position="432"/>
        <end position="434"/>
    </location>
    <ligand>
        <name>thiamine diphosphate</name>
        <dbReference type="ChEBI" id="CHEBI:58937"/>
    </ligand>
</feature>
<comment type="cofactor">
    <cofactor evidence="3">
        <name>Mg(2+)</name>
        <dbReference type="ChEBI" id="CHEBI:18420"/>
    </cofactor>
    <text evidence="3">Binds 1 Mg(2+) ion per subunit.</text>
</comment>
<keyword evidence="3" id="KW-1003">Cell membrane</keyword>
<organism evidence="8 9">
    <name type="scientific">Nocardia callitridis</name>
    <dbReference type="NCBI Taxonomy" id="648753"/>
    <lineage>
        <taxon>Bacteria</taxon>
        <taxon>Bacillati</taxon>
        <taxon>Actinomycetota</taxon>
        <taxon>Actinomycetes</taxon>
        <taxon>Mycobacteriales</taxon>
        <taxon>Nocardiaceae</taxon>
        <taxon>Nocardia</taxon>
    </lineage>
</organism>
<dbReference type="HAMAP" id="MF_00850">
    <property type="entry name" value="POX"/>
    <property type="match status" value="1"/>
</dbReference>
<dbReference type="InterPro" id="IPR000399">
    <property type="entry name" value="TPP-bd_CS"/>
</dbReference>
<keyword evidence="3" id="KW-0460">Magnesium</keyword>
<comment type="catalytic activity">
    <reaction evidence="3">
        <text>a ubiquinone + pyruvate + H2O = a ubiquinol + acetate + CO2</text>
        <dbReference type="Rhea" id="RHEA:27405"/>
        <dbReference type="Rhea" id="RHEA-COMP:9565"/>
        <dbReference type="Rhea" id="RHEA-COMP:9566"/>
        <dbReference type="ChEBI" id="CHEBI:15361"/>
        <dbReference type="ChEBI" id="CHEBI:15377"/>
        <dbReference type="ChEBI" id="CHEBI:16389"/>
        <dbReference type="ChEBI" id="CHEBI:16526"/>
        <dbReference type="ChEBI" id="CHEBI:17976"/>
        <dbReference type="ChEBI" id="CHEBI:30089"/>
        <dbReference type="EC" id="1.2.5.1"/>
    </reaction>
</comment>
<dbReference type="PROSITE" id="PS00187">
    <property type="entry name" value="TPP_ENZYMES"/>
    <property type="match status" value="1"/>
</dbReference>
<evidence type="ECO:0000313" key="9">
    <source>
        <dbReference type="Proteomes" id="UP001500603"/>
    </source>
</evidence>
<comment type="subcellular location">
    <subcellularLocation>
        <location evidence="3">Cell membrane</location>
        <topology evidence="3">Peripheral membrane protein</topology>
        <orientation evidence="3">Cytoplasmic side</orientation>
    </subcellularLocation>
</comment>
<keyword evidence="3" id="KW-0560">Oxidoreductase</keyword>
<dbReference type="InterPro" id="IPR047211">
    <property type="entry name" value="POXB-like"/>
</dbReference>
<feature type="binding site" evidence="3">
    <location>
        <position position="459"/>
    </location>
    <ligand>
        <name>Mg(2+)</name>
        <dbReference type="ChEBI" id="CHEBI:18420"/>
    </ligand>
</feature>
<comment type="subunit">
    <text evidence="3">Homotetramer.</text>
</comment>
<dbReference type="RefSeq" id="WP_345498141.1">
    <property type="nucleotide sequence ID" value="NZ_BAABJM010000005.1"/>
</dbReference>
<dbReference type="InterPro" id="IPR047212">
    <property type="entry name" value="TPP_POXB-like"/>
</dbReference>
<keyword evidence="3" id="KW-0472">Membrane</keyword>
<feature type="binding site" evidence="3">
    <location>
        <begin position="248"/>
        <end position="251"/>
    </location>
    <ligand>
        <name>FAD</name>
        <dbReference type="ChEBI" id="CHEBI:57692"/>
    </ligand>
</feature>
<dbReference type="EMBL" id="BAABJM010000005">
    <property type="protein sequence ID" value="GAA5063675.1"/>
    <property type="molecule type" value="Genomic_DNA"/>
</dbReference>
<comment type="function">
    <text evidence="3">A peripheral cell membrane enzyme that catalyzes the oxidative decarboxylation of pyruvate to form acetate and CO(2). It channels electrons from the cytoplasm to the respiratory chain at the cell membrane via ubiquinone.</text>
</comment>
<dbReference type="InterPro" id="IPR011766">
    <property type="entry name" value="TPP_enzyme_TPP-bd"/>
</dbReference>
<feature type="region of interest" description="FAD-binding domain" evidence="3">
    <location>
        <begin position="180"/>
        <end position="331"/>
    </location>
</feature>
<dbReference type="Pfam" id="PF00205">
    <property type="entry name" value="TPP_enzyme_M"/>
    <property type="match status" value="1"/>
</dbReference>
<dbReference type="NCBIfam" id="NF006591">
    <property type="entry name" value="PRK09124.1"/>
    <property type="match status" value="1"/>
</dbReference>
<feature type="binding site" evidence="3">
    <location>
        <position position="49"/>
    </location>
    <ligand>
        <name>thiamine diphosphate</name>
        <dbReference type="ChEBI" id="CHEBI:58937"/>
    </ligand>
</feature>
<protein>
    <recommendedName>
        <fullName evidence="3">Pyruvate dehydrogenase [ubiquinone]</fullName>
        <ecNumber evidence="3">1.2.5.1</ecNumber>
    </recommendedName>
    <alternativeName>
        <fullName evidence="3">Pyruvate oxidase</fullName>
        <shortName evidence="3">POX</shortName>
    </alternativeName>
    <alternativeName>
        <fullName evidence="3">Pyruvate:ubiquinone-8 oxidoreductase</fullName>
    </alternativeName>
</protein>
<comment type="cofactor">
    <cofactor evidence="3">
        <name>thiamine diphosphate</name>
        <dbReference type="ChEBI" id="CHEBI:58937"/>
    </cofactor>
    <text evidence="3">Binds 1 thiamine pyrophosphate per subunit.</text>
</comment>
<dbReference type="Gene3D" id="3.40.50.970">
    <property type="match status" value="2"/>
</dbReference>